<protein>
    <submittedName>
        <fullName evidence="1">Uncharacterized protein</fullName>
    </submittedName>
</protein>
<proteinExistence type="predicted"/>
<comment type="caution">
    <text evidence="1">The sequence shown here is derived from an EMBL/GenBank/DDBJ whole genome shotgun (WGS) entry which is preliminary data.</text>
</comment>
<organism evidence="1">
    <name type="scientific">bioreactor metagenome</name>
    <dbReference type="NCBI Taxonomy" id="1076179"/>
    <lineage>
        <taxon>unclassified sequences</taxon>
        <taxon>metagenomes</taxon>
        <taxon>ecological metagenomes</taxon>
    </lineage>
</organism>
<reference evidence="1" key="1">
    <citation type="submission" date="2019-08" db="EMBL/GenBank/DDBJ databases">
        <authorList>
            <person name="Kucharzyk K."/>
            <person name="Murdoch R.W."/>
            <person name="Higgins S."/>
            <person name="Loffler F."/>
        </authorList>
    </citation>
    <scope>NUCLEOTIDE SEQUENCE</scope>
</reference>
<dbReference type="AlphaFoldDB" id="A0A645GWZ7"/>
<name>A0A645GWZ7_9ZZZZ</name>
<evidence type="ECO:0000313" key="1">
    <source>
        <dbReference type="EMBL" id="MPN28173.1"/>
    </source>
</evidence>
<gene>
    <name evidence="1" type="ORF">SDC9_175612</name>
</gene>
<dbReference type="EMBL" id="VSSQ01078352">
    <property type="protein sequence ID" value="MPN28173.1"/>
    <property type="molecule type" value="Genomic_DNA"/>
</dbReference>
<accession>A0A645GWZ7</accession>
<sequence>MKGKIQNTRRQDYPCFFYFEYFRRIFGNTFFDHSHIGIRRFRDNAPACDKEDESQANP</sequence>